<organism evidence="2 3">
    <name type="scientific">Caballeronia sordidicola</name>
    <name type="common">Burkholderia sordidicola</name>
    <dbReference type="NCBI Taxonomy" id="196367"/>
    <lineage>
        <taxon>Bacteria</taxon>
        <taxon>Pseudomonadati</taxon>
        <taxon>Pseudomonadota</taxon>
        <taxon>Betaproteobacteria</taxon>
        <taxon>Burkholderiales</taxon>
        <taxon>Burkholderiaceae</taxon>
        <taxon>Caballeronia</taxon>
    </lineage>
</organism>
<accession>A0A226X2X9</accession>
<dbReference type="Pfam" id="PF14316">
    <property type="entry name" value="DUF4381"/>
    <property type="match status" value="1"/>
</dbReference>
<dbReference type="InterPro" id="IPR025489">
    <property type="entry name" value="DUF4381"/>
</dbReference>
<keyword evidence="1" id="KW-0472">Membrane</keyword>
<gene>
    <name evidence="2" type="ORF">BSU04_15105</name>
</gene>
<dbReference type="AlphaFoldDB" id="A0A226X2X9"/>
<evidence type="ECO:0000256" key="1">
    <source>
        <dbReference type="SAM" id="Phobius"/>
    </source>
</evidence>
<dbReference type="RefSeq" id="WP_089161207.1">
    <property type="nucleotide sequence ID" value="NZ_MTHB01000094.1"/>
</dbReference>
<evidence type="ECO:0000313" key="3">
    <source>
        <dbReference type="Proteomes" id="UP000214720"/>
    </source>
</evidence>
<protein>
    <recommendedName>
        <fullName evidence="4">DUF4381 domain-containing protein</fullName>
    </recommendedName>
</protein>
<reference evidence="3" key="1">
    <citation type="submission" date="2017-01" db="EMBL/GenBank/DDBJ databases">
        <title>Genome Analysis of Deinococcus marmoris KOPRI26562.</title>
        <authorList>
            <person name="Kim J.H."/>
            <person name="Oh H.-M."/>
        </authorList>
    </citation>
    <scope>NUCLEOTIDE SEQUENCE [LARGE SCALE GENOMIC DNA]</scope>
    <source>
        <strain evidence="3">PAMC 26633</strain>
    </source>
</reference>
<keyword evidence="1" id="KW-0812">Transmembrane</keyword>
<feature type="transmembrane region" description="Helical" evidence="1">
    <location>
        <begin position="37"/>
        <end position="58"/>
    </location>
</feature>
<evidence type="ECO:0008006" key="4">
    <source>
        <dbReference type="Google" id="ProtNLM"/>
    </source>
</evidence>
<proteinExistence type="predicted"/>
<comment type="caution">
    <text evidence="2">The sequence shown here is derived from an EMBL/GenBank/DDBJ whole genome shotgun (WGS) entry which is preliminary data.</text>
</comment>
<dbReference type="OrthoDB" id="5406089at2"/>
<dbReference type="Proteomes" id="UP000214720">
    <property type="component" value="Unassembled WGS sequence"/>
</dbReference>
<dbReference type="EMBL" id="MTHB01000094">
    <property type="protein sequence ID" value="OXC77816.1"/>
    <property type="molecule type" value="Genomic_DNA"/>
</dbReference>
<evidence type="ECO:0000313" key="2">
    <source>
        <dbReference type="EMBL" id="OXC77816.1"/>
    </source>
</evidence>
<sequence length="175" mass="19218">MNALPLTSLAPADTPAALKPLQELALPEAVSWVPQTIGWAAVAVLLIVAVLWAGWMAWHRYKRARYRRVALAELAEIEVALSDAQRRSVALAAIPSLIKRTSLAAAPRARVAALTGDEWLAFLKRTRGRFDERSGALLTLVSYAPAEQIASITPLEVETLVSATRDWIQRHHVEI</sequence>
<name>A0A226X2X9_CABSO</name>
<keyword evidence="1" id="KW-1133">Transmembrane helix</keyword>